<evidence type="ECO:0000313" key="3">
    <source>
        <dbReference type="EMBL" id="MDR6301429.1"/>
    </source>
</evidence>
<dbReference type="InterPro" id="IPR050194">
    <property type="entry name" value="Glycosyltransferase_grp1"/>
</dbReference>
<gene>
    <name evidence="3" type="ORF">GGR31_002098</name>
</gene>
<dbReference type="CDD" id="cd03801">
    <property type="entry name" value="GT4_PimA-like"/>
    <property type="match status" value="1"/>
</dbReference>
<evidence type="ECO:0000259" key="1">
    <source>
        <dbReference type="Pfam" id="PF00534"/>
    </source>
</evidence>
<dbReference type="Proteomes" id="UP001257659">
    <property type="component" value="Unassembled WGS sequence"/>
</dbReference>
<organism evidence="3 4">
    <name type="scientific">Mesonia maritima</name>
    <dbReference type="NCBI Taxonomy" id="1793873"/>
    <lineage>
        <taxon>Bacteria</taxon>
        <taxon>Pseudomonadati</taxon>
        <taxon>Bacteroidota</taxon>
        <taxon>Flavobacteriia</taxon>
        <taxon>Flavobacteriales</taxon>
        <taxon>Flavobacteriaceae</taxon>
        <taxon>Mesonia</taxon>
    </lineage>
</organism>
<sequence>MRILFFTNEYAHPQLPAAGGVGTFFKTVAKDLASNGHQIFIYGFSKKNYFIEEQNIQITYFKQYSKKFPLAELFRSLSSKTGNEKAEKFWLMKERKYLAKKLKNFSKKNDIDIIQTFTFNGFSAYWDNSIPLVLRFHGSRGFWVKYLNHHGSDLKIEMEKKALQATPFTVANSNFSADFIEDFYNVKVKKIIRNGIDTNLFKPDRSAEIIPQSIFYFGTLSDAKGVDRLAAIFNKIIEEFPNATLHIIGKNKSYFQKLVANNFSEKAAKNIQYYGHVSLENLPKKVSQAALVIVPSKGETFGFTIVEAMALEKVTLVSTIPVAQEIIIQQKNGIIADTNDDFVKQISEVFKNPENYKAMEKAARQHVLENFSQERMVNETFAYYQEILNR</sequence>
<keyword evidence="4" id="KW-1185">Reference proteome</keyword>
<dbReference type="SUPFAM" id="SSF53756">
    <property type="entry name" value="UDP-Glycosyltransferase/glycogen phosphorylase"/>
    <property type="match status" value="1"/>
</dbReference>
<dbReference type="InterPro" id="IPR001296">
    <property type="entry name" value="Glyco_trans_1"/>
</dbReference>
<proteinExistence type="predicted"/>
<dbReference type="InterPro" id="IPR028098">
    <property type="entry name" value="Glyco_trans_4-like_N"/>
</dbReference>
<dbReference type="Pfam" id="PF13439">
    <property type="entry name" value="Glyco_transf_4"/>
    <property type="match status" value="1"/>
</dbReference>
<feature type="domain" description="Glycosyl transferase family 1" evidence="1">
    <location>
        <begin position="214"/>
        <end position="365"/>
    </location>
</feature>
<accession>A0ABU1K746</accession>
<dbReference type="Gene3D" id="3.40.50.2000">
    <property type="entry name" value="Glycogen Phosphorylase B"/>
    <property type="match status" value="2"/>
</dbReference>
<evidence type="ECO:0000313" key="4">
    <source>
        <dbReference type="Proteomes" id="UP001257659"/>
    </source>
</evidence>
<dbReference type="RefSeq" id="WP_309728826.1">
    <property type="nucleotide sequence ID" value="NZ_JAVDQA010000006.1"/>
</dbReference>
<dbReference type="Pfam" id="PF00534">
    <property type="entry name" value="Glycos_transf_1"/>
    <property type="match status" value="1"/>
</dbReference>
<dbReference type="EMBL" id="JAVDQA010000006">
    <property type="protein sequence ID" value="MDR6301429.1"/>
    <property type="molecule type" value="Genomic_DNA"/>
</dbReference>
<name>A0ABU1K746_9FLAO</name>
<comment type="caution">
    <text evidence="3">The sequence shown here is derived from an EMBL/GenBank/DDBJ whole genome shotgun (WGS) entry which is preliminary data.</text>
</comment>
<reference evidence="3 4" key="1">
    <citation type="submission" date="2023-07" db="EMBL/GenBank/DDBJ databases">
        <title>Genomic Encyclopedia of Type Strains, Phase IV (KMG-IV): sequencing the most valuable type-strain genomes for metagenomic binning, comparative biology and taxonomic classification.</title>
        <authorList>
            <person name="Goeker M."/>
        </authorList>
    </citation>
    <scope>NUCLEOTIDE SEQUENCE [LARGE SCALE GENOMIC DNA]</scope>
    <source>
        <strain evidence="3 4">DSM 102814</strain>
    </source>
</reference>
<evidence type="ECO:0000259" key="2">
    <source>
        <dbReference type="Pfam" id="PF13439"/>
    </source>
</evidence>
<feature type="domain" description="Glycosyltransferase subfamily 4-like N-terminal" evidence="2">
    <location>
        <begin position="19"/>
        <end position="199"/>
    </location>
</feature>
<dbReference type="PANTHER" id="PTHR45947">
    <property type="entry name" value="SULFOQUINOVOSYL TRANSFERASE SQD2"/>
    <property type="match status" value="1"/>
</dbReference>
<dbReference type="PANTHER" id="PTHR45947:SF3">
    <property type="entry name" value="SULFOQUINOVOSYL TRANSFERASE SQD2"/>
    <property type="match status" value="1"/>
</dbReference>
<protein>
    <submittedName>
        <fullName evidence="3">Glycosyltransferase involved in cell wall biosynthesis</fullName>
    </submittedName>
</protein>